<evidence type="ECO:0000256" key="1">
    <source>
        <dbReference type="ARBA" id="ARBA00022729"/>
    </source>
</evidence>
<feature type="compositionally biased region" description="Basic residues" evidence="4">
    <location>
        <begin position="275"/>
        <end position="284"/>
    </location>
</feature>
<keyword evidence="1" id="KW-0732">Signal</keyword>
<feature type="domain" description="Spondin-like TSP1" evidence="5">
    <location>
        <begin position="315"/>
        <end position="366"/>
    </location>
</feature>
<reference evidence="6" key="1">
    <citation type="thesis" date="2021" institute="BYU ScholarsArchive" country="Provo, UT, USA">
        <title>Applications of and Algorithms for Genome Assembly and Genomic Analyses with an Emphasis on Marine Teleosts.</title>
        <authorList>
            <person name="Pickett B.D."/>
        </authorList>
    </citation>
    <scope>NUCLEOTIDE SEQUENCE</scope>
    <source>
        <strain evidence="6">HI-2016</strain>
    </source>
</reference>
<comment type="caution">
    <text evidence="6">The sequence shown here is derived from an EMBL/GenBank/DDBJ whole genome shotgun (WGS) entry which is preliminary data.</text>
</comment>
<protein>
    <recommendedName>
        <fullName evidence="5">Spondin-like TSP1 domain-containing protein</fullName>
    </recommendedName>
</protein>
<dbReference type="FunFam" id="2.20.100.10:FF:000019">
    <property type="entry name" value="Thrombospondin type 1 domain containing 7A"/>
    <property type="match status" value="1"/>
</dbReference>
<keyword evidence="2" id="KW-1015">Disulfide bond</keyword>
<evidence type="ECO:0000313" key="6">
    <source>
        <dbReference type="EMBL" id="KAG9333531.1"/>
    </source>
</evidence>
<dbReference type="Proteomes" id="UP000824540">
    <property type="component" value="Unassembled WGS sequence"/>
</dbReference>
<dbReference type="InterPro" id="IPR036383">
    <property type="entry name" value="TSP1_rpt_sf"/>
</dbReference>
<evidence type="ECO:0000313" key="7">
    <source>
        <dbReference type="Proteomes" id="UP000824540"/>
    </source>
</evidence>
<proteinExistence type="predicted"/>
<dbReference type="FunFam" id="2.20.100.10:FF:000015">
    <property type="entry name" value="Thrombospondin, type I, domain containing 7A"/>
    <property type="match status" value="1"/>
</dbReference>
<dbReference type="SUPFAM" id="SSF82895">
    <property type="entry name" value="TSP-1 type 1 repeat"/>
    <property type="match status" value="6"/>
</dbReference>
<dbReference type="EMBL" id="JAFBMS010000194">
    <property type="protein sequence ID" value="KAG9333531.1"/>
    <property type="molecule type" value="Genomic_DNA"/>
</dbReference>
<dbReference type="FunFam" id="2.20.100.10:FF:000050">
    <property type="entry name" value="Thrombospondin type 1 domain containing 7B"/>
    <property type="match status" value="1"/>
</dbReference>
<organism evidence="6 7">
    <name type="scientific">Albula glossodonta</name>
    <name type="common">roundjaw bonefish</name>
    <dbReference type="NCBI Taxonomy" id="121402"/>
    <lineage>
        <taxon>Eukaryota</taxon>
        <taxon>Metazoa</taxon>
        <taxon>Chordata</taxon>
        <taxon>Craniata</taxon>
        <taxon>Vertebrata</taxon>
        <taxon>Euteleostomi</taxon>
        <taxon>Actinopterygii</taxon>
        <taxon>Neopterygii</taxon>
        <taxon>Teleostei</taxon>
        <taxon>Albuliformes</taxon>
        <taxon>Albulidae</taxon>
        <taxon>Albula</taxon>
    </lineage>
</organism>
<dbReference type="Pfam" id="PF19028">
    <property type="entry name" value="TSP1_spondin"/>
    <property type="match status" value="4"/>
</dbReference>
<evidence type="ECO:0000256" key="2">
    <source>
        <dbReference type="ARBA" id="ARBA00023157"/>
    </source>
</evidence>
<dbReference type="InterPro" id="IPR051418">
    <property type="entry name" value="Spondin/Thrombospondin_T1"/>
</dbReference>
<evidence type="ECO:0000256" key="3">
    <source>
        <dbReference type="ARBA" id="ARBA00023180"/>
    </source>
</evidence>
<dbReference type="InterPro" id="IPR000884">
    <property type="entry name" value="TSP1_rpt"/>
</dbReference>
<dbReference type="Gene3D" id="2.20.100.10">
    <property type="entry name" value="Thrombospondin type-1 (TSP1) repeat"/>
    <property type="match status" value="7"/>
</dbReference>
<name>A0A8T2N4T2_9TELE</name>
<dbReference type="FunFam" id="2.20.100.10:FF:000020">
    <property type="entry name" value="Thrombospondin type 1 domain containing 7A"/>
    <property type="match status" value="1"/>
</dbReference>
<feature type="domain" description="Spondin-like TSP1" evidence="5">
    <location>
        <begin position="671"/>
        <end position="727"/>
    </location>
</feature>
<dbReference type="OrthoDB" id="5814848at2759"/>
<dbReference type="Pfam" id="PF00090">
    <property type="entry name" value="TSP_1"/>
    <property type="match status" value="3"/>
</dbReference>
<accession>A0A8T2N4T2</accession>
<keyword evidence="7" id="KW-1185">Reference proteome</keyword>
<dbReference type="PROSITE" id="PS50092">
    <property type="entry name" value="TSP1"/>
    <property type="match status" value="7"/>
</dbReference>
<feature type="domain" description="Spondin-like TSP1" evidence="5">
    <location>
        <begin position="166"/>
        <end position="218"/>
    </location>
</feature>
<dbReference type="InterPro" id="IPR044004">
    <property type="entry name" value="TSP1_spondin_dom"/>
</dbReference>
<keyword evidence="3" id="KW-0325">Glycoprotein</keyword>
<evidence type="ECO:0000259" key="5">
    <source>
        <dbReference type="Pfam" id="PF19028"/>
    </source>
</evidence>
<dbReference type="SMART" id="SM00209">
    <property type="entry name" value="TSP1"/>
    <property type="match status" value="9"/>
</dbReference>
<dbReference type="PANTHER" id="PTHR11311:SF8">
    <property type="entry name" value="THROMBOSPONDIN TYPE-1 DOMAIN-CONTAINING PROTEIN 7A"/>
    <property type="match status" value="1"/>
</dbReference>
<gene>
    <name evidence="6" type="ORF">JZ751_011459</name>
</gene>
<evidence type="ECO:0000256" key="4">
    <source>
        <dbReference type="SAM" id="MobiDB-lite"/>
    </source>
</evidence>
<feature type="compositionally biased region" description="Basic residues" evidence="4">
    <location>
        <begin position="249"/>
        <end position="258"/>
    </location>
</feature>
<feature type="region of interest" description="Disordered" evidence="4">
    <location>
        <begin position="229"/>
        <end position="290"/>
    </location>
</feature>
<feature type="domain" description="Spondin-like TSP1" evidence="5">
    <location>
        <begin position="925"/>
        <end position="967"/>
    </location>
</feature>
<feature type="compositionally biased region" description="Basic and acidic residues" evidence="4">
    <location>
        <begin position="259"/>
        <end position="274"/>
    </location>
</feature>
<sequence>MQVSLSGQTALLCSAEWTLTFPQLQRNPFRGPWGRCMGAECGPGGSQSRAVWCAHADGWTTLHSNCPPATQPENQRACFHVCDWHRQLYDWHLGPWGRCVPVHQRGAPLPTWAPSCTRGEEGIQIREVRCVRTADGGLAEEDAICEYFEPKPRLEQGCLVPCPRDCVVSGFTPWSPCSAPCGGVGLQSRARSVLAPPLFDGGDCPALAEFRPCEGGACRGGEGRGEGGVGLRVGPWSPCSPPSPPRLARQARRRKNKERSREKGGARDPETRELIKKKRTRNRQNRPDSKLWDLQVGHQIREVTCIHRNATPASLSEWGEWSACSKSCYDLNGPQGERSRTRRVRRFPVGGGAECPPLEEAEPCAPQGEGVPPCTVYTWRTSEWSECRIDMLLSQQDRRRSNLTGLCGGGVQSREVYCVQGNGDSASYLTMPRDKEASRPVSRLLCLGPVPNTTQLCHTPCPVQCALSPWSAWGPCTFENCMDQAGKKGFKLRKRTVLNDPTGGAGNCPHLVEAIPCDEPSCYDWLVVLRWTGSCAGMPSCPYPWRATCPAPKTAPSAPGHPGGSQCPNSSALQESRSCNAHPCTVYHWQASAWGHCIEDTSIASLNSSSPASARGGALGLGGATACSVGMQTRKVICVRDNVGQVPPKKCPESLRPETVRPCLLPCKRDCVVTPYSEWTPCPSTCQTGSSTKRKQSRKRIITQLPANGGQECPEVLFQERDCEAPSICQGYRWKTHKWRRCQLVPWAARQGSPGAQENCGPGLQTRDIAECLKLGVPMPPVTQLCQLPCQDDCQLTAWSRFTSCSSDCAGFRTRKRALVGKSKKKEQCKNTQLYPLSETRYCPCDKYTAQPVGNWSDCILSESGARAEANAGARAAGESKECGQGYRYQATACYNQDQQLVETSRCSSHGYIEEACQIACPSDCKLSEWSNWSRCSKSCGSGVKVRSKWLREKPYNGGRPCPKLDHVSQVYEVVPCVSDCSQYIWVAEPWSVCMLNTVDGPGDVVEDYLCDPEEMPLGARESQLPCPEDCPCNRNGTRERTALPIRQQGEGKPCPSPTQSEACKLNANCYHYSYNITDWSTCQLSERAVCGRGIKTRMLDCVRSDGKSVDLKHCEEVRDQRCKVVGSLTELPSLLQLGLERKWPMNASCMVECPINCQLSDWAPWSPCSATCGLSAARERAVSQRRSLNTESRHSSQRRATPLFTGRLLSALQPPHPTQLGRGVIFLLPLEAVRSNTSDTAEDKKTSILDLIILLQINNLSKMRTSVLPDVLVFCSCSESACCLLSPSHVGSSRLQVPSERRMLHGREAVSPSVSLKSRLPVCSLIKTSAPCFSFSFKKKRQ</sequence>
<dbReference type="PANTHER" id="PTHR11311">
    <property type="entry name" value="SPONDIN"/>
    <property type="match status" value="1"/>
</dbReference>